<feature type="transmembrane region" description="Helical" evidence="7">
    <location>
        <begin position="385"/>
        <end position="407"/>
    </location>
</feature>
<dbReference type="InterPro" id="IPR045621">
    <property type="entry name" value="BPD_transp_1_N"/>
</dbReference>
<dbReference type="SUPFAM" id="SSF161098">
    <property type="entry name" value="MetI-like"/>
    <property type="match status" value="1"/>
</dbReference>
<keyword evidence="2" id="KW-0813">Transport</keyword>
<gene>
    <name evidence="9" type="ORF">METZ01_LOCUS180710</name>
</gene>
<dbReference type="GO" id="GO:0005886">
    <property type="term" value="C:plasma membrane"/>
    <property type="evidence" value="ECO:0007669"/>
    <property type="project" value="UniProtKB-SubCell"/>
</dbReference>
<evidence type="ECO:0000256" key="2">
    <source>
        <dbReference type="ARBA" id="ARBA00022448"/>
    </source>
</evidence>
<dbReference type="GO" id="GO:0055085">
    <property type="term" value="P:transmembrane transport"/>
    <property type="evidence" value="ECO:0007669"/>
    <property type="project" value="InterPro"/>
</dbReference>
<dbReference type="AlphaFoldDB" id="A0A382CNX7"/>
<evidence type="ECO:0000256" key="1">
    <source>
        <dbReference type="ARBA" id="ARBA00004651"/>
    </source>
</evidence>
<dbReference type="Gene3D" id="1.10.3720.10">
    <property type="entry name" value="MetI-like"/>
    <property type="match status" value="1"/>
</dbReference>
<keyword evidence="3" id="KW-1003">Cell membrane</keyword>
<sequence length="408" mass="44737">VRLSFLLGIGGWIPPKLWLYVVRRLALTIPVLLGVTLITFSLSLGMGDPAAPYMTEKTTPEQRDKIIEQHNLDAPLPERYITYLSNVLHGEWGFSKTINKPVSEAVKIKFPATLELSILAFIIAVTTAIPLGIFASIRHNRWEDHGVRLFALIGSAVPIFWFALILKYWFAFKYGDITNLPLGYRFDAFLWELDDPIERPTGLLLVDSILAGSWVHFKDAFMHMILPAATLGYASMATTIRLMRGNMLDVLGQDYVRTAKAKGLSSTKVIGHASKNAMIPTVTLLGMGFAGLLSGSVLTETIFQWPGLGLWTIQAMRNLDVSAILGLVIFSAVLTILANLLVDIAYAYLDPRVDLGSQISIVEIVIVFLSFILLGAAYSDLSLGLTVLSVIGFLAVAGIAFATAYFLS</sequence>
<comment type="subcellular location">
    <subcellularLocation>
        <location evidence="1">Cell membrane</location>
        <topology evidence="1">Multi-pass membrane protein</topology>
    </subcellularLocation>
</comment>
<evidence type="ECO:0000256" key="7">
    <source>
        <dbReference type="SAM" id="Phobius"/>
    </source>
</evidence>
<dbReference type="Pfam" id="PF00528">
    <property type="entry name" value="BPD_transp_1"/>
    <property type="match status" value="1"/>
</dbReference>
<feature type="domain" description="ABC transmembrane type-1" evidence="8">
    <location>
        <begin position="110"/>
        <end position="346"/>
    </location>
</feature>
<keyword evidence="4 7" id="KW-0812">Transmembrane</keyword>
<name>A0A382CNX7_9ZZZZ</name>
<evidence type="ECO:0000313" key="9">
    <source>
        <dbReference type="EMBL" id="SVB27856.1"/>
    </source>
</evidence>
<evidence type="ECO:0000259" key="8">
    <source>
        <dbReference type="PROSITE" id="PS50928"/>
    </source>
</evidence>
<reference evidence="9" key="1">
    <citation type="submission" date="2018-05" db="EMBL/GenBank/DDBJ databases">
        <authorList>
            <person name="Lanie J.A."/>
            <person name="Ng W.-L."/>
            <person name="Kazmierczak K.M."/>
            <person name="Andrzejewski T.M."/>
            <person name="Davidsen T.M."/>
            <person name="Wayne K.J."/>
            <person name="Tettelin H."/>
            <person name="Glass J.I."/>
            <person name="Rusch D."/>
            <person name="Podicherti R."/>
            <person name="Tsui H.-C.T."/>
            <person name="Winkler M.E."/>
        </authorList>
    </citation>
    <scope>NUCLEOTIDE SEQUENCE</scope>
</reference>
<dbReference type="PANTHER" id="PTHR43163:SF6">
    <property type="entry name" value="DIPEPTIDE TRANSPORT SYSTEM PERMEASE PROTEIN DPPB-RELATED"/>
    <property type="match status" value="1"/>
</dbReference>
<accession>A0A382CNX7</accession>
<proteinExistence type="predicted"/>
<keyword evidence="5 7" id="KW-1133">Transmembrane helix</keyword>
<dbReference type="InterPro" id="IPR000515">
    <property type="entry name" value="MetI-like"/>
</dbReference>
<keyword evidence="6 7" id="KW-0472">Membrane</keyword>
<feature type="non-terminal residue" evidence="9">
    <location>
        <position position="408"/>
    </location>
</feature>
<organism evidence="9">
    <name type="scientific">marine metagenome</name>
    <dbReference type="NCBI Taxonomy" id="408172"/>
    <lineage>
        <taxon>unclassified sequences</taxon>
        <taxon>metagenomes</taxon>
        <taxon>ecological metagenomes</taxon>
    </lineage>
</organism>
<evidence type="ECO:0000256" key="6">
    <source>
        <dbReference type="ARBA" id="ARBA00023136"/>
    </source>
</evidence>
<evidence type="ECO:0000256" key="5">
    <source>
        <dbReference type="ARBA" id="ARBA00022989"/>
    </source>
</evidence>
<feature type="transmembrane region" description="Helical" evidence="7">
    <location>
        <begin position="220"/>
        <end position="240"/>
    </location>
</feature>
<dbReference type="CDD" id="cd06261">
    <property type="entry name" value="TM_PBP2"/>
    <property type="match status" value="1"/>
</dbReference>
<evidence type="ECO:0000256" key="4">
    <source>
        <dbReference type="ARBA" id="ARBA00022692"/>
    </source>
</evidence>
<feature type="transmembrane region" description="Helical" evidence="7">
    <location>
        <begin position="361"/>
        <end position="379"/>
    </location>
</feature>
<dbReference type="InterPro" id="IPR035906">
    <property type="entry name" value="MetI-like_sf"/>
</dbReference>
<feature type="transmembrane region" description="Helical" evidence="7">
    <location>
        <begin position="149"/>
        <end position="170"/>
    </location>
</feature>
<protein>
    <recommendedName>
        <fullName evidence="8">ABC transmembrane type-1 domain-containing protein</fullName>
    </recommendedName>
</protein>
<dbReference type="PANTHER" id="PTHR43163">
    <property type="entry name" value="DIPEPTIDE TRANSPORT SYSTEM PERMEASE PROTEIN DPPB-RELATED"/>
    <property type="match status" value="1"/>
</dbReference>
<evidence type="ECO:0000256" key="3">
    <source>
        <dbReference type="ARBA" id="ARBA00022475"/>
    </source>
</evidence>
<dbReference type="PROSITE" id="PS50928">
    <property type="entry name" value="ABC_TM1"/>
    <property type="match status" value="1"/>
</dbReference>
<feature type="transmembrane region" description="Helical" evidence="7">
    <location>
        <begin position="323"/>
        <end position="349"/>
    </location>
</feature>
<feature type="transmembrane region" description="Helical" evidence="7">
    <location>
        <begin position="25"/>
        <end position="46"/>
    </location>
</feature>
<dbReference type="EMBL" id="UINC01035443">
    <property type="protein sequence ID" value="SVB27856.1"/>
    <property type="molecule type" value="Genomic_DNA"/>
</dbReference>
<feature type="transmembrane region" description="Helical" evidence="7">
    <location>
        <begin position="116"/>
        <end position="137"/>
    </location>
</feature>
<feature type="non-terminal residue" evidence="9">
    <location>
        <position position="1"/>
    </location>
</feature>
<dbReference type="Pfam" id="PF19300">
    <property type="entry name" value="BPD_transp_1_N"/>
    <property type="match status" value="1"/>
</dbReference>